<name>A0A6P1Y158_9SPIR</name>
<feature type="chain" id="PRO_5026699372" description="Right handed beta helix domain-containing protein" evidence="8">
    <location>
        <begin position="26"/>
        <end position="1102"/>
    </location>
</feature>
<evidence type="ECO:0000259" key="9">
    <source>
        <dbReference type="Pfam" id="PF13229"/>
    </source>
</evidence>
<gene>
    <name evidence="10" type="ORF">GWP43_09145</name>
</gene>
<dbReference type="PROSITE" id="PS51257">
    <property type="entry name" value="PROKAR_LIPOPROTEIN"/>
    <property type="match status" value="1"/>
</dbReference>
<dbReference type="RefSeq" id="WP_162663891.1">
    <property type="nucleotide sequence ID" value="NZ_CP048020.1"/>
</dbReference>
<feature type="signal peptide" evidence="8">
    <location>
        <begin position="1"/>
        <end position="25"/>
    </location>
</feature>
<evidence type="ECO:0000256" key="1">
    <source>
        <dbReference type="ARBA" id="ARBA00004196"/>
    </source>
</evidence>
<dbReference type="GO" id="GO:0005576">
    <property type="term" value="C:extracellular region"/>
    <property type="evidence" value="ECO:0007669"/>
    <property type="project" value="UniProtKB-SubCell"/>
</dbReference>
<dbReference type="Pfam" id="PF02415">
    <property type="entry name" value="Chlam_PMP"/>
    <property type="match status" value="1"/>
</dbReference>
<keyword evidence="4" id="KW-0964">Secreted</keyword>
<dbReference type="AlphaFoldDB" id="A0A6P1Y158"/>
<dbReference type="PANTHER" id="PTHR11319">
    <property type="entry name" value="G PROTEIN-COUPLED RECEPTOR-RELATED"/>
    <property type="match status" value="1"/>
</dbReference>
<dbReference type="InterPro" id="IPR011050">
    <property type="entry name" value="Pectin_lyase_fold/virulence"/>
</dbReference>
<dbReference type="EMBL" id="CP048020">
    <property type="protein sequence ID" value="QHX43576.1"/>
    <property type="molecule type" value="Genomic_DNA"/>
</dbReference>
<evidence type="ECO:0000313" key="10">
    <source>
        <dbReference type="EMBL" id="QHX43576.1"/>
    </source>
</evidence>
<dbReference type="KEGG" id="trz:GWP43_09145"/>
<dbReference type="SUPFAM" id="SSF51126">
    <property type="entry name" value="Pectin lyase-like"/>
    <property type="match status" value="3"/>
</dbReference>
<dbReference type="Gene3D" id="2.160.20.10">
    <property type="entry name" value="Single-stranded right-handed beta-helix, Pectin lyase-like"/>
    <property type="match status" value="1"/>
</dbReference>
<sequence>MKKVVRIVILSVFAFCLSIACKNYTEDIEDYLSYWSAGVSITEYRFEPQPQIYTEGMQYVPSKAPVTVTFTVHNSKNLGLKMPGDSDAPADIISFPHIPDAPDKRVAAPQSGNDYEFKKISNTELTLTYNPAFLQKYEWGRGDITPSIILYTTDGRVFKQNIPFKLNVNTPPPAIAECVVGQTTTHLPSETSYYVLCLQLSDDDMKKTCGNGLLHEDIAGIEINGTIYNLSVNSKLKQLKAQADSPFIDKDKVKKLDTTDAKEIPSDWTLYFKTKVKVKPASSKKDYTVRLKDKKGLYSEPVTVGTQGKIVTVTFKLAGGNISGSAADITRTGAPETPLQPPNPTKDGYTFNDWNPSLPTHPVFPAADTTYTAQWTLNTYTVTFKVDGGQGSLTGTHNSTSKVASGSTEMKFESVPHNSTITFTATPSGGWEVEKWMLDGNEVPGHTNTSYTLSNVTGNKTVKVKFKAVGGQGPTIEATSWEELRAKVQSATEGTIIEIAQNLTYNISHAVGKDSIIEVNNNITIKSKGSGTYTLNAGGKGADSEQSNAKSTGIFEVSGNKTLTLENLILTKTEKYAVYVDHNSSLTMKNVTINNCKTQYNVAGIYFNKGKDLKLENCEINLCKGKGSASSGGIYIQEPKGTVSIKDTIIKNCKTKENGSGTGGGIYLYKAAGTLENVKVDSCSAKSGGGIYVKGGTLTITGGSFINNSTGGTGQSDGGGAIYNEGAKVTIIGCTIGDDDSRKGNLAVQGGGIFVDGGAECILEAGTKIIGNGTIGLGTGTGNGGGVYVAGNSSLKMENVTIKNCEATGTDSAGGGVYLYKGTCTLEKVIVEGCKAPKGGGIFVSEEAECILKQDVKILQNVAMGTNSNGGGIFVDKDSGDIKLGTLTINGSSEKPVIISKNTADYGGGVYNRGTAAINHAEIKDNNVQYHGGGMVNAGTCTMDSVRIENNEASNQNSNVGNGGGIYSDKKLTLKDTTVIGNTAKRDGGAIYIDDSVFNMSGSTVINVEPSGGATGPSKNDIYLTNTAFITLTGALTATENIARITLNSLGGYKNNREIVKGDSGFTIPSGYENKFTITDKIGNPQHWKLIYQSNALKLKKN</sequence>
<dbReference type="InterPro" id="IPR042229">
    <property type="entry name" value="Listeria/Bacterioides_rpt_sf"/>
</dbReference>
<keyword evidence="5 8" id="KW-0732">Signal</keyword>
<dbReference type="SMART" id="SM00710">
    <property type="entry name" value="PbH1"/>
    <property type="match status" value="9"/>
</dbReference>
<dbReference type="InterPro" id="IPR003368">
    <property type="entry name" value="POMP_repeat"/>
</dbReference>
<organism evidence="10 11">
    <name type="scientific">Treponema vincentii</name>
    <dbReference type="NCBI Taxonomy" id="69710"/>
    <lineage>
        <taxon>Bacteria</taxon>
        <taxon>Pseudomonadati</taxon>
        <taxon>Spirochaetota</taxon>
        <taxon>Spirochaetia</taxon>
        <taxon>Spirochaetales</taxon>
        <taxon>Treponemataceae</taxon>
        <taxon>Treponema</taxon>
    </lineage>
</organism>
<evidence type="ECO:0000256" key="5">
    <source>
        <dbReference type="ARBA" id="ARBA00022729"/>
    </source>
</evidence>
<dbReference type="Pfam" id="PF13229">
    <property type="entry name" value="Beta_helix"/>
    <property type="match status" value="2"/>
</dbReference>
<reference evidence="10 11" key="1">
    <citation type="submission" date="2020-01" db="EMBL/GenBank/DDBJ databases">
        <title>Complete genome sequence of a human oral phylogroup 1 Treponema sp. strain ATCC 700766, originally isolated from periodontitis dental plaque.</title>
        <authorList>
            <person name="Chan Y."/>
            <person name="Huo Y.-B."/>
            <person name="Yu X.-L."/>
            <person name="Zeng H."/>
            <person name="Leung W.-K."/>
            <person name="Watt R.M."/>
        </authorList>
    </citation>
    <scope>NUCLEOTIDE SEQUENCE [LARGE SCALE GENOMIC DNA]</scope>
    <source>
        <strain evidence="10 11">OMZ 804</strain>
    </source>
</reference>
<evidence type="ECO:0000256" key="8">
    <source>
        <dbReference type="SAM" id="SignalP"/>
    </source>
</evidence>
<dbReference type="Proteomes" id="UP000464374">
    <property type="component" value="Chromosome"/>
</dbReference>
<feature type="domain" description="Right handed beta helix" evidence="9">
    <location>
        <begin position="723"/>
        <end position="892"/>
    </location>
</feature>
<evidence type="ECO:0000256" key="7">
    <source>
        <dbReference type="ARBA" id="ARBA00023237"/>
    </source>
</evidence>
<evidence type="ECO:0000256" key="2">
    <source>
        <dbReference type="ARBA" id="ARBA00004442"/>
    </source>
</evidence>
<keyword evidence="6" id="KW-0472">Membrane</keyword>
<evidence type="ECO:0000256" key="6">
    <source>
        <dbReference type="ARBA" id="ARBA00023136"/>
    </source>
</evidence>
<keyword evidence="7" id="KW-0998">Cell outer membrane</keyword>
<accession>A0A6P1Y158</accession>
<proteinExistence type="predicted"/>
<evidence type="ECO:0000256" key="4">
    <source>
        <dbReference type="ARBA" id="ARBA00022525"/>
    </source>
</evidence>
<comment type="subcellular location">
    <subcellularLocation>
        <location evidence="1">Cell envelope</location>
    </subcellularLocation>
    <subcellularLocation>
        <location evidence="2">Cell outer membrane</location>
    </subcellularLocation>
    <subcellularLocation>
        <location evidence="3">Secreted</location>
    </subcellularLocation>
</comment>
<feature type="domain" description="Right handed beta helix" evidence="9">
    <location>
        <begin position="510"/>
        <end position="629"/>
    </location>
</feature>
<dbReference type="PANTHER" id="PTHR11319:SF35">
    <property type="entry name" value="OUTER MEMBRANE PROTEIN PMPC-RELATED"/>
    <property type="match status" value="1"/>
</dbReference>
<evidence type="ECO:0000313" key="11">
    <source>
        <dbReference type="Proteomes" id="UP000464374"/>
    </source>
</evidence>
<dbReference type="InterPro" id="IPR006626">
    <property type="entry name" value="PbH1"/>
</dbReference>
<dbReference type="InterPro" id="IPR012334">
    <property type="entry name" value="Pectin_lyas_fold"/>
</dbReference>
<evidence type="ECO:0000256" key="3">
    <source>
        <dbReference type="ARBA" id="ARBA00004613"/>
    </source>
</evidence>
<dbReference type="Gene3D" id="2.60.40.4270">
    <property type="entry name" value="Listeria-Bacteroides repeat domain"/>
    <property type="match status" value="1"/>
</dbReference>
<protein>
    <recommendedName>
        <fullName evidence="9">Right handed beta helix domain-containing protein</fullName>
    </recommendedName>
</protein>
<dbReference type="InterPro" id="IPR039448">
    <property type="entry name" value="Beta_helix"/>
</dbReference>
<dbReference type="GO" id="GO:0009279">
    <property type="term" value="C:cell outer membrane"/>
    <property type="evidence" value="ECO:0007669"/>
    <property type="project" value="UniProtKB-SubCell"/>
</dbReference>